<keyword evidence="4" id="KW-1185">Reference proteome</keyword>
<comment type="caution">
    <text evidence="3">The sequence shown here is derived from an EMBL/GenBank/DDBJ whole genome shotgun (WGS) entry which is preliminary data.</text>
</comment>
<evidence type="ECO:0000313" key="3">
    <source>
        <dbReference type="EMBL" id="GAA1857863.1"/>
    </source>
</evidence>
<keyword evidence="2" id="KW-0472">Membrane</keyword>
<evidence type="ECO:0000256" key="2">
    <source>
        <dbReference type="SAM" id="Phobius"/>
    </source>
</evidence>
<name>A0ABN2N8M8_9MICO</name>
<evidence type="ECO:0008006" key="5">
    <source>
        <dbReference type="Google" id="ProtNLM"/>
    </source>
</evidence>
<keyword evidence="2" id="KW-1133">Transmembrane helix</keyword>
<accession>A0ABN2N8M8</accession>
<organism evidence="3 4">
    <name type="scientific">Myceligenerans crystallogenes</name>
    <dbReference type="NCBI Taxonomy" id="316335"/>
    <lineage>
        <taxon>Bacteria</taxon>
        <taxon>Bacillati</taxon>
        <taxon>Actinomycetota</taxon>
        <taxon>Actinomycetes</taxon>
        <taxon>Micrococcales</taxon>
        <taxon>Promicromonosporaceae</taxon>
        <taxon>Myceligenerans</taxon>
    </lineage>
</organism>
<feature type="compositionally biased region" description="Basic and acidic residues" evidence="1">
    <location>
        <begin position="8"/>
        <end position="23"/>
    </location>
</feature>
<sequence>MRVSWRSAEFDRPSGLPRVDDARSSDPVVRVTSLYATAWRVTGRTEAGQVADYLKLGVFAEHYERNARSVPQVALREEIDVSDLAFARWPEPSTLRGARLWLFVVPPYRLIVPALTFDIEVDLKNGGQIDPRALQRRSGLVELLQDVYERDLTVEGLDLGDYLRDRAGLIGADLGEDQGITTYQHQLVLGPGLPDRLGAAERASVVGALMYRTHAELSHDYTSVKYPMESNREKGVTVAVGPYMSIVLGWPQDGGNSAFISIVMVLAALAELSRISDEATATVAEIKDAQSPNVDPQKRQAVLERTADDLGDYQLLLTFNVDTLADISMLMPSQRVTNYHDVLVECMGLESKTKVVTKMLDRLDYAVRAEMAALTSFGSRMEEAQRKRWSIVQAGLSTVAVPVSIVFGYFGMNAAEVDERVSFLDLEKYGPLYLTISGSLAIGVIVFWAMKIYDEARLRKIYPGASRSWLRRVIGRRRQDAGRRPPRPRA</sequence>
<dbReference type="EMBL" id="BAAANL010000002">
    <property type="protein sequence ID" value="GAA1857863.1"/>
    <property type="molecule type" value="Genomic_DNA"/>
</dbReference>
<keyword evidence="2" id="KW-0812">Transmembrane</keyword>
<gene>
    <name evidence="3" type="ORF">GCM10009751_14160</name>
</gene>
<dbReference type="Proteomes" id="UP001501094">
    <property type="component" value="Unassembled WGS sequence"/>
</dbReference>
<protein>
    <recommendedName>
        <fullName evidence="5">CorA-like Mg2+ transporter protein</fullName>
    </recommendedName>
</protein>
<feature type="transmembrane region" description="Helical" evidence="2">
    <location>
        <begin position="432"/>
        <end position="450"/>
    </location>
</feature>
<feature type="transmembrane region" description="Helical" evidence="2">
    <location>
        <begin position="389"/>
        <end position="412"/>
    </location>
</feature>
<feature type="region of interest" description="Disordered" evidence="1">
    <location>
        <begin position="1"/>
        <end position="23"/>
    </location>
</feature>
<evidence type="ECO:0000256" key="1">
    <source>
        <dbReference type="SAM" id="MobiDB-lite"/>
    </source>
</evidence>
<reference evidence="3 4" key="1">
    <citation type="journal article" date="2019" name="Int. J. Syst. Evol. Microbiol.">
        <title>The Global Catalogue of Microorganisms (GCM) 10K type strain sequencing project: providing services to taxonomists for standard genome sequencing and annotation.</title>
        <authorList>
            <consortium name="The Broad Institute Genomics Platform"/>
            <consortium name="The Broad Institute Genome Sequencing Center for Infectious Disease"/>
            <person name="Wu L."/>
            <person name="Ma J."/>
        </authorList>
    </citation>
    <scope>NUCLEOTIDE SEQUENCE [LARGE SCALE GENOMIC DNA]</scope>
    <source>
        <strain evidence="3 4">JCM 14326</strain>
    </source>
</reference>
<proteinExistence type="predicted"/>
<evidence type="ECO:0000313" key="4">
    <source>
        <dbReference type="Proteomes" id="UP001501094"/>
    </source>
</evidence>